<dbReference type="SUPFAM" id="SSF56784">
    <property type="entry name" value="HAD-like"/>
    <property type="match status" value="1"/>
</dbReference>
<reference evidence="4 5" key="1">
    <citation type="submission" date="2020-08" db="EMBL/GenBank/DDBJ databases">
        <title>Genomic Encyclopedia of Type Strains, Phase IV (KMG-IV): sequencing the most valuable type-strain genomes for metagenomic binning, comparative biology and taxonomic classification.</title>
        <authorList>
            <person name="Goeker M."/>
        </authorList>
    </citation>
    <scope>NUCLEOTIDE SEQUENCE [LARGE SCALE GENOMIC DNA]</scope>
    <source>
        <strain evidence="4 5">DSM 26385</strain>
    </source>
</reference>
<keyword evidence="3" id="KW-0460">Magnesium</keyword>
<name>A0A7W6K0E3_9HYPH</name>
<evidence type="ECO:0000256" key="3">
    <source>
        <dbReference type="ARBA" id="ARBA00022842"/>
    </source>
</evidence>
<organism evidence="4 5">
    <name type="scientific">Allorhizobium borbori</name>
    <dbReference type="NCBI Taxonomy" id="485907"/>
    <lineage>
        <taxon>Bacteria</taxon>
        <taxon>Pseudomonadati</taxon>
        <taxon>Pseudomonadota</taxon>
        <taxon>Alphaproteobacteria</taxon>
        <taxon>Hyphomicrobiales</taxon>
        <taxon>Rhizobiaceae</taxon>
        <taxon>Rhizobium/Agrobacterium group</taxon>
        <taxon>Allorhizobium</taxon>
    </lineage>
</organism>
<dbReference type="GO" id="GO:0005829">
    <property type="term" value="C:cytosol"/>
    <property type="evidence" value="ECO:0007669"/>
    <property type="project" value="TreeGrafter"/>
</dbReference>
<evidence type="ECO:0000313" key="5">
    <source>
        <dbReference type="Proteomes" id="UP000584824"/>
    </source>
</evidence>
<dbReference type="SFLD" id="SFLDS00003">
    <property type="entry name" value="Haloacid_Dehalogenase"/>
    <property type="match status" value="1"/>
</dbReference>
<proteinExistence type="predicted"/>
<dbReference type="Pfam" id="PF08282">
    <property type="entry name" value="Hydrolase_3"/>
    <property type="match status" value="2"/>
</dbReference>
<dbReference type="GO" id="GO:0000287">
    <property type="term" value="F:magnesium ion binding"/>
    <property type="evidence" value="ECO:0007669"/>
    <property type="project" value="TreeGrafter"/>
</dbReference>
<dbReference type="InterPro" id="IPR006381">
    <property type="entry name" value="HAD-SF-IIB-MPGP"/>
</dbReference>
<evidence type="ECO:0000256" key="1">
    <source>
        <dbReference type="ARBA" id="ARBA00022723"/>
    </source>
</evidence>
<dbReference type="GO" id="GO:0050531">
    <property type="term" value="F:mannosyl-3-phosphoglycerate phosphatase activity"/>
    <property type="evidence" value="ECO:0007669"/>
    <property type="project" value="UniProtKB-EC"/>
</dbReference>
<protein>
    <submittedName>
        <fullName evidence="4">Mannosyl-3-phosphoglycerate phosphatase</fullName>
        <ecNumber evidence="4">3.1.3.70</ecNumber>
    </submittedName>
</protein>
<dbReference type="PANTHER" id="PTHR10000:SF8">
    <property type="entry name" value="HAD SUPERFAMILY HYDROLASE-LIKE, TYPE 3"/>
    <property type="match status" value="1"/>
</dbReference>
<dbReference type="Gene3D" id="3.30.980.20">
    <property type="entry name" value="Putative mannosyl-3-phosphoglycerate phosphatase, domain 2"/>
    <property type="match status" value="1"/>
</dbReference>
<dbReference type="Gene3D" id="3.40.50.1000">
    <property type="entry name" value="HAD superfamily/HAD-like"/>
    <property type="match status" value="1"/>
</dbReference>
<dbReference type="EMBL" id="JACIDU010000004">
    <property type="protein sequence ID" value="MBB4102866.1"/>
    <property type="molecule type" value="Genomic_DNA"/>
</dbReference>
<dbReference type="InterPro" id="IPR036412">
    <property type="entry name" value="HAD-like_sf"/>
</dbReference>
<dbReference type="InterPro" id="IPR006379">
    <property type="entry name" value="HAD-SF_hydro_IIB"/>
</dbReference>
<dbReference type="SFLD" id="SFLDG01142">
    <property type="entry name" value="C2.B.2:_Mannosyl-3-phosphoglyc"/>
    <property type="match status" value="1"/>
</dbReference>
<sequence>MIAVFTDLDGTLLDHHTYRFDAALPAIGLLRERSIPLILASSKTEAEMRPIANALGLDTPMIVENGAGIARFGDDSVNDAPVYARIRQALGSLPASLSDRFSGFGEWSVEEVSRQTGLPHENARLARQRRFSEPGLWLGSEEERHEFIALMEQEGFTAIQGGRFFTIMPHGSKADAMMRVAGAFAKARGEPVFTIALGDAPNDLAMLKAADRGIIIANPHHNPLPVTERERNGAILRSTLAGPAGWNEVMLVCLACIDAGTL</sequence>
<keyword evidence="1" id="KW-0479">Metal-binding</keyword>
<dbReference type="NCBIfam" id="TIGR01486">
    <property type="entry name" value="HAD-SF-IIB-MPGP"/>
    <property type="match status" value="1"/>
</dbReference>
<evidence type="ECO:0000256" key="2">
    <source>
        <dbReference type="ARBA" id="ARBA00022801"/>
    </source>
</evidence>
<evidence type="ECO:0000313" key="4">
    <source>
        <dbReference type="EMBL" id="MBB4102866.1"/>
    </source>
</evidence>
<accession>A0A7W6K0E3</accession>
<comment type="caution">
    <text evidence="4">The sequence shown here is derived from an EMBL/GenBank/DDBJ whole genome shotgun (WGS) entry which is preliminary data.</text>
</comment>
<dbReference type="PANTHER" id="PTHR10000">
    <property type="entry name" value="PHOSPHOSERINE PHOSPHATASE"/>
    <property type="match status" value="1"/>
</dbReference>
<keyword evidence="5" id="KW-1185">Reference proteome</keyword>
<dbReference type="AlphaFoldDB" id="A0A7W6K0E3"/>
<dbReference type="InterPro" id="IPR023214">
    <property type="entry name" value="HAD_sf"/>
</dbReference>
<dbReference type="SFLD" id="SFLDG01140">
    <property type="entry name" value="C2.B:_Phosphomannomutase_and_P"/>
    <property type="match status" value="1"/>
</dbReference>
<dbReference type="GO" id="GO:0051479">
    <property type="term" value="P:mannosylglycerate biosynthetic process"/>
    <property type="evidence" value="ECO:0007669"/>
    <property type="project" value="InterPro"/>
</dbReference>
<keyword evidence="2 4" id="KW-0378">Hydrolase</keyword>
<dbReference type="EC" id="3.1.3.70" evidence="4"/>
<dbReference type="RefSeq" id="WP_183790856.1">
    <property type="nucleotide sequence ID" value="NZ_JACIDU010000004.1"/>
</dbReference>
<dbReference type="NCBIfam" id="TIGR01484">
    <property type="entry name" value="HAD-SF-IIB"/>
    <property type="match status" value="1"/>
</dbReference>
<gene>
    <name evidence="4" type="ORF">GGQ66_001409</name>
</gene>
<dbReference type="Proteomes" id="UP000584824">
    <property type="component" value="Unassembled WGS sequence"/>
</dbReference>